<dbReference type="EMBL" id="SPQU01000004">
    <property type="protein sequence ID" value="TFV40128.1"/>
    <property type="molecule type" value="Genomic_DNA"/>
</dbReference>
<gene>
    <name evidence="2" type="ORF">E4K66_11070</name>
</gene>
<dbReference type="Proteomes" id="UP000298225">
    <property type="component" value="Unassembled WGS sequence"/>
</dbReference>
<name>A0A4Y9L954_9BRAD</name>
<organism evidence="2 3">
    <name type="scientific">Bradyrhizobium frederickii</name>
    <dbReference type="NCBI Taxonomy" id="2560054"/>
    <lineage>
        <taxon>Bacteria</taxon>
        <taxon>Pseudomonadati</taxon>
        <taxon>Pseudomonadota</taxon>
        <taxon>Alphaproteobacteria</taxon>
        <taxon>Hyphomicrobiales</taxon>
        <taxon>Nitrobacteraceae</taxon>
        <taxon>Bradyrhizobium</taxon>
    </lineage>
</organism>
<dbReference type="AlphaFoldDB" id="A0A4Y9L954"/>
<proteinExistence type="predicted"/>
<evidence type="ECO:0000313" key="2">
    <source>
        <dbReference type="EMBL" id="TFV40128.1"/>
    </source>
</evidence>
<protein>
    <submittedName>
        <fullName evidence="2">Uncharacterized protein</fullName>
    </submittedName>
</protein>
<comment type="caution">
    <text evidence="2">The sequence shown here is derived from an EMBL/GenBank/DDBJ whole genome shotgun (WGS) entry which is preliminary data.</text>
</comment>
<feature type="region of interest" description="Disordered" evidence="1">
    <location>
        <begin position="1"/>
        <end position="26"/>
    </location>
</feature>
<sequence length="70" mass="7746">MTDSGRRSPHSQLSSPGLTGRSSTPRPLRNFLLSLEYWVARSSRATTPGVRRGLRASAQYPRARASCSVW</sequence>
<reference evidence="2 3" key="1">
    <citation type="submission" date="2019-03" db="EMBL/GenBank/DDBJ databases">
        <title>Bradyrhizobium strains diversity isolated from Chamaecrista fasciculata.</title>
        <authorList>
            <person name="Urquiaga M.C.O."/>
            <person name="Hungria M."/>
            <person name="Delamuta J.R.M."/>
        </authorList>
    </citation>
    <scope>NUCLEOTIDE SEQUENCE [LARGE SCALE GENOMIC DNA]</scope>
    <source>
        <strain evidence="2 3">CNPSo 3424</strain>
    </source>
</reference>
<keyword evidence="3" id="KW-1185">Reference proteome</keyword>
<feature type="compositionally biased region" description="Polar residues" evidence="1">
    <location>
        <begin position="10"/>
        <end position="25"/>
    </location>
</feature>
<evidence type="ECO:0000256" key="1">
    <source>
        <dbReference type="SAM" id="MobiDB-lite"/>
    </source>
</evidence>
<accession>A0A4Y9L954</accession>
<dbReference type="OrthoDB" id="8256333at2"/>
<evidence type="ECO:0000313" key="3">
    <source>
        <dbReference type="Proteomes" id="UP000298225"/>
    </source>
</evidence>